<feature type="transmembrane region" description="Helical" evidence="1">
    <location>
        <begin position="133"/>
        <end position="151"/>
    </location>
</feature>
<keyword evidence="1" id="KW-0812">Transmembrane</keyword>
<keyword evidence="1" id="KW-1133">Transmembrane helix</keyword>
<evidence type="ECO:0008006" key="4">
    <source>
        <dbReference type="Google" id="ProtNLM"/>
    </source>
</evidence>
<feature type="transmembrane region" description="Helical" evidence="1">
    <location>
        <begin position="6"/>
        <end position="33"/>
    </location>
</feature>
<keyword evidence="1" id="KW-0472">Membrane</keyword>
<evidence type="ECO:0000313" key="3">
    <source>
        <dbReference type="Proteomes" id="UP001240171"/>
    </source>
</evidence>
<feature type="transmembrane region" description="Helical" evidence="1">
    <location>
        <begin position="95"/>
        <end position="112"/>
    </location>
</feature>
<gene>
    <name evidence="2" type="ORF">Q5741_07705</name>
</gene>
<evidence type="ECO:0000313" key="2">
    <source>
        <dbReference type="EMBL" id="MDO7906301.1"/>
    </source>
</evidence>
<dbReference type="Proteomes" id="UP001240171">
    <property type="component" value="Unassembled WGS sequence"/>
</dbReference>
<protein>
    <recommendedName>
        <fullName evidence="4">Yip1 domain-containing protein</fullName>
    </recommendedName>
</protein>
<proteinExistence type="predicted"/>
<dbReference type="EMBL" id="JAUQTB010000003">
    <property type="protein sequence ID" value="MDO7906301.1"/>
    <property type="molecule type" value="Genomic_DNA"/>
</dbReference>
<evidence type="ECO:0000256" key="1">
    <source>
        <dbReference type="SAM" id="Phobius"/>
    </source>
</evidence>
<comment type="caution">
    <text evidence="2">The sequence shown here is derived from an EMBL/GenBank/DDBJ whole genome shotgun (WGS) entry which is preliminary data.</text>
</comment>
<reference evidence="2 3" key="1">
    <citation type="submission" date="2023-07" db="EMBL/GenBank/DDBJ databases">
        <title>Paenibacillus sp. JX-17 nov. isolated from soil.</title>
        <authorList>
            <person name="Wan Y."/>
            <person name="Liu B."/>
        </authorList>
    </citation>
    <scope>NUCLEOTIDE SEQUENCE [LARGE SCALE GENOMIC DNA]</scope>
    <source>
        <strain evidence="2 3">JX-17</strain>
    </source>
</reference>
<keyword evidence="3" id="KW-1185">Reference proteome</keyword>
<feature type="transmembrane region" description="Helical" evidence="1">
    <location>
        <begin position="53"/>
        <end position="75"/>
    </location>
</feature>
<organism evidence="2 3">
    <name type="scientific">Paenibacillus lacisoli</name>
    <dbReference type="NCBI Taxonomy" id="3064525"/>
    <lineage>
        <taxon>Bacteria</taxon>
        <taxon>Bacillati</taxon>
        <taxon>Bacillota</taxon>
        <taxon>Bacilli</taxon>
        <taxon>Bacillales</taxon>
        <taxon>Paenibacillaceae</taxon>
        <taxon>Paenibacillus</taxon>
    </lineage>
</organism>
<accession>A0ABT9CAN2</accession>
<sequence>MLLFLIQLAALVINTVTAVFAGGAVFIGLIFMLIGLPQAASGFRTNSRELLRFLLPVIATLLVIGVFLVLMYTNVKLNGRLAISRSLPSGTRQSIGQWLMLSGIAELLWFWLCQQWLFKLLIDGIDLERKHILIIWAGAGLSIVAGAAAYFA</sequence>
<name>A0ABT9CAN2_9BACL</name>